<dbReference type="EMBL" id="BK014849">
    <property type="protein sequence ID" value="DAD78721.1"/>
    <property type="molecule type" value="Genomic_DNA"/>
</dbReference>
<name>A0A8S5M8N7_9CAUD</name>
<organism evidence="1">
    <name type="scientific">Siphoviridae sp. ctB3v5</name>
    <dbReference type="NCBI Taxonomy" id="2826186"/>
    <lineage>
        <taxon>Viruses</taxon>
        <taxon>Duplodnaviria</taxon>
        <taxon>Heunggongvirae</taxon>
        <taxon>Uroviricota</taxon>
        <taxon>Caudoviricetes</taxon>
    </lineage>
</organism>
<accession>A0A8S5M8N7</accession>
<sequence>MRGRDRIAKEKGGSNSSILTQYLSILTVGLHISLNELKSYTLF</sequence>
<evidence type="ECO:0000313" key="1">
    <source>
        <dbReference type="EMBL" id="DAD78721.1"/>
    </source>
</evidence>
<reference evidence="1" key="1">
    <citation type="journal article" date="2021" name="Proc. Natl. Acad. Sci. U.S.A.">
        <title>A Catalog of Tens of Thousands of Viruses from Human Metagenomes Reveals Hidden Associations with Chronic Diseases.</title>
        <authorList>
            <person name="Tisza M.J."/>
            <person name="Buck C.B."/>
        </authorList>
    </citation>
    <scope>NUCLEOTIDE SEQUENCE</scope>
    <source>
        <strain evidence="1">CtB3v5</strain>
    </source>
</reference>
<protein>
    <submittedName>
        <fullName evidence="1">Uncharacterized protein</fullName>
    </submittedName>
</protein>
<proteinExistence type="predicted"/>